<dbReference type="EC" id="1.-.-.-" evidence="2"/>
<keyword evidence="3" id="KW-1185">Reference proteome</keyword>
<dbReference type="InterPro" id="IPR016084">
    <property type="entry name" value="Haem_Oase-like_multi-hlx"/>
</dbReference>
<gene>
    <name evidence="2" type="ORF">ACFOMF_10880</name>
</gene>
<dbReference type="GO" id="GO:0016491">
    <property type="term" value="F:oxidoreductase activity"/>
    <property type="evidence" value="ECO:0007669"/>
    <property type="project" value="UniProtKB-KW"/>
</dbReference>
<evidence type="ECO:0000313" key="3">
    <source>
        <dbReference type="Proteomes" id="UP001595630"/>
    </source>
</evidence>
<name>A0ABV7T6R9_9GAMM</name>
<accession>A0ABV7T6R9</accession>
<keyword evidence="2" id="KW-0560">Oxidoreductase</keyword>
<comment type="caution">
    <text evidence="2">The sequence shown here is derived from an EMBL/GenBank/DDBJ whole genome shotgun (WGS) entry which is preliminary data.</text>
</comment>
<feature type="region of interest" description="Disordered" evidence="1">
    <location>
        <begin position="390"/>
        <end position="413"/>
    </location>
</feature>
<dbReference type="SMART" id="SM01236">
    <property type="entry name" value="Haem_oxygenase_2"/>
    <property type="match status" value="1"/>
</dbReference>
<dbReference type="Gene3D" id="1.20.910.10">
    <property type="entry name" value="Heme oxygenase-like"/>
    <property type="match status" value="1"/>
</dbReference>
<sequence>MPTTLYSLPSHAVPLRGAEDPRALYFDLLQPAPDNRARDRAADFLDAQLALGQCQPCDLPEDPAELDAWVERNTREVGRQYRAYLEGRRAGQPRRFFSTRAHAQHFLQGVAPTKLVDGAWLYGLLGHWRDGRFTGLIQTYLEELGEGDPALNHVVLYRQLLARLGGEHWRNLDATHFIQGVIQLALAEHAGQYLPEVIGFNLGYEQLPLHLLITAYELNELGIDPYYFTLHVTVDNAHTGHAQKALQAVRDAWPQMGDGAAFYQRVRNGYNLNALGASTVSVIAAFDPFEEVVRLLQAKCPVGSLLHSDYCRFDGRTVNQWLAEPELIPQFLDQLQRRGWIKRHQDPAESRFWQLFEGERAPMFGVFDAHERQLIHDWIAGDWLPDQGKRCPPRLGVPRAEGAKGKPSADDFDEEARLLQQEVARLKSREARLQRLLPLLAPRHHHRPAGLLATQLFARAFNGLETHG</sequence>
<dbReference type="Pfam" id="PF14518">
    <property type="entry name" value="Haem_oxygenas_2"/>
    <property type="match status" value="1"/>
</dbReference>
<dbReference type="EMBL" id="JBHRXZ010000022">
    <property type="protein sequence ID" value="MFC3608282.1"/>
    <property type="molecule type" value="Genomic_DNA"/>
</dbReference>
<evidence type="ECO:0000256" key="1">
    <source>
        <dbReference type="SAM" id="MobiDB-lite"/>
    </source>
</evidence>
<proteinExistence type="predicted"/>
<protein>
    <submittedName>
        <fullName evidence="2">Iron-containing redox enzyme family protein</fullName>
        <ecNumber evidence="2">1.-.-.-</ecNumber>
    </submittedName>
</protein>
<organism evidence="2 3">
    <name type="scientific">Stutzerimonas tarimensis</name>
    <dbReference type="NCBI Taxonomy" id="1507735"/>
    <lineage>
        <taxon>Bacteria</taxon>
        <taxon>Pseudomonadati</taxon>
        <taxon>Pseudomonadota</taxon>
        <taxon>Gammaproteobacteria</taxon>
        <taxon>Pseudomonadales</taxon>
        <taxon>Pseudomonadaceae</taxon>
        <taxon>Stutzerimonas</taxon>
    </lineage>
</organism>
<dbReference type="Proteomes" id="UP001595630">
    <property type="component" value="Unassembled WGS sequence"/>
</dbReference>
<reference evidence="3" key="1">
    <citation type="journal article" date="2019" name="Int. J. Syst. Evol. Microbiol.">
        <title>The Global Catalogue of Microorganisms (GCM) 10K type strain sequencing project: providing services to taxonomists for standard genome sequencing and annotation.</title>
        <authorList>
            <consortium name="The Broad Institute Genomics Platform"/>
            <consortium name="The Broad Institute Genome Sequencing Center for Infectious Disease"/>
            <person name="Wu L."/>
            <person name="Ma J."/>
        </authorList>
    </citation>
    <scope>NUCLEOTIDE SEQUENCE [LARGE SCALE GENOMIC DNA]</scope>
    <source>
        <strain evidence="3">KCTC 42447</strain>
    </source>
</reference>
<evidence type="ECO:0000313" key="2">
    <source>
        <dbReference type="EMBL" id="MFC3608282.1"/>
    </source>
</evidence>
<dbReference type="RefSeq" id="WP_386364670.1">
    <property type="nucleotide sequence ID" value="NZ_JBHRXZ010000022.1"/>
</dbReference>